<keyword evidence="2 7" id="KW-0813">Transport</keyword>
<reference evidence="10" key="1">
    <citation type="submission" date="2016-10" db="EMBL/GenBank/DDBJ databases">
        <authorList>
            <person name="Varghese N."/>
            <person name="Submissions S."/>
        </authorList>
    </citation>
    <scope>NUCLEOTIDE SEQUENCE [LARGE SCALE GENOMIC DNA]</scope>
    <source>
        <strain evidence="10">DSM 21368</strain>
    </source>
</reference>
<evidence type="ECO:0000259" key="8">
    <source>
        <dbReference type="PROSITE" id="PS50928"/>
    </source>
</evidence>
<dbReference type="InterPro" id="IPR035906">
    <property type="entry name" value="MetI-like_sf"/>
</dbReference>
<feature type="transmembrane region" description="Helical" evidence="7">
    <location>
        <begin position="143"/>
        <end position="164"/>
    </location>
</feature>
<evidence type="ECO:0000313" key="10">
    <source>
        <dbReference type="Proteomes" id="UP000199220"/>
    </source>
</evidence>
<keyword evidence="5 7" id="KW-1133">Transmembrane helix</keyword>
<dbReference type="PANTHER" id="PTHR43744:SF12">
    <property type="entry name" value="ABC TRANSPORTER PERMEASE PROTEIN MG189-RELATED"/>
    <property type="match status" value="1"/>
</dbReference>
<proteinExistence type="inferred from homology"/>
<accession>A0A1H5CQ24</accession>
<comment type="similarity">
    <text evidence="7">Belongs to the binding-protein-dependent transport system permease family.</text>
</comment>
<name>A0A1H5CQ24_9MICO</name>
<dbReference type="SUPFAM" id="SSF161098">
    <property type="entry name" value="MetI-like"/>
    <property type="match status" value="1"/>
</dbReference>
<evidence type="ECO:0000313" key="9">
    <source>
        <dbReference type="EMBL" id="SED68705.1"/>
    </source>
</evidence>
<dbReference type="GO" id="GO:0055085">
    <property type="term" value="P:transmembrane transport"/>
    <property type="evidence" value="ECO:0007669"/>
    <property type="project" value="InterPro"/>
</dbReference>
<evidence type="ECO:0000256" key="1">
    <source>
        <dbReference type="ARBA" id="ARBA00004651"/>
    </source>
</evidence>
<feature type="transmembrane region" description="Helical" evidence="7">
    <location>
        <begin position="185"/>
        <end position="208"/>
    </location>
</feature>
<keyword evidence="6 7" id="KW-0472">Membrane</keyword>
<dbReference type="GO" id="GO:0005886">
    <property type="term" value="C:plasma membrane"/>
    <property type="evidence" value="ECO:0007669"/>
    <property type="project" value="UniProtKB-SubCell"/>
</dbReference>
<dbReference type="Proteomes" id="UP000199220">
    <property type="component" value="Unassembled WGS sequence"/>
</dbReference>
<evidence type="ECO:0000256" key="4">
    <source>
        <dbReference type="ARBA" id="ARBA00022692"/>
    </source>
</evidence>
<keyword evidence="3" id="KW-1003">Cell membrane</keyword>
<feature type="transmembrane region" description="Helical" evidence="7">
    <location>
        <begin position="12"/>
        <end position="33"/>
    </location>
</feature>
<dbReference type="Pfam" id="PF00528">
    <property type="entry name" value="BPD_transp_1"/>
    <property type="match status" value="1"/>
</dbReference>
<keyword evidence="4 7" id="KW-0812">Transmembrane</keyword>
<dbReference type="AlphaFoldDB" id="A0A1H5CQ24"/>
<protein>
    <submittedName>
        <fullName evidence="9">Carbohydrate ABC transporter membrane protein 2, CUT1 family</fullName>
    </submittedName>
</protein>
<sequence length="278" mass="30582">MARRRPRGRNRGLVASHIVIGLAVLVMIFPLYWMLSTALKDLQEALAVPPTLWPTSPSLEAFPDALSEAPFGRYVANTVLVASVTAVANVFIGAMTGYGLARGAFRGKRLVLAMILIAAMVPSEATFIPNYVLIRELGWYDTYAALIVPWLVTAFSIFLFRQSFLTFPESLAEAGRLDGASEWRIFWSIVFPIARSTSLTVLILSFLWSWNAFLWPLLVTSSTEMRTLQLGLSVFQTEGGVYVNLLMAATTLAVIPVIVMFAITQKYVINGIGQGAIK</sequence>
<dbReference type="EMBL" id="FNTX01000001">
    <property type="protein sequence ID" value="SED68705.1"/>
    <property type="molecule type" value="Genomic_DNA"/>
</dbReference>
<dbReference type="Gene3D" id="1.10.3720.10">
    <property type="entry name" value="MetI-like"/>
    <property type="match status" value="1"/>
</dbReference>
<dbReference type="PROSITE" id="PS50928">
    <property type="entry name" value="ABC_TM1"/>
    <property type="match status" value="1"/>
</dbReference>
<evidence type="ECO:0000256" key="2">
    <source>
        <dbReference type="ARBA" id="ARBA00022448"/>
    </source>
</evidence>
<evidence type="ECO:0000256" key="3">
    <source>
        <dbReference type="ARBA" id="ARBA00022475"/>
    </source>
</evidence>
<dbReference type="STRING" id="648782.SAMN04488554_0436"/>
<dbReference type="CDD" id="cd06261">
    <property type="entry name" value="TM_PBP2"/>
    <property type="match status" value="1"/>
</dbReference>
<evidence type="ECO:0000256" key="7">
    <source>
        <dbReference type="RuleBase" id="RU363032"/>
    </source>
</evidence>
<evidence type="ECO:0000256" key="6">
    <source>
        <dbReference type="ARBA" id="ARBA00023136"/>
    </source>
</evidence>
<feature type="transmembrane region" description="Helical" evidence="7">
    <location>
        <begin position="74"/>
        <end position="98"/>
    </location>
</feature>
<evidence type="ECO:0000256" key="5">
    <source>
        <dbReference type="ARBA" id="ARBA00022989"/>
    </source>
</evidence>
<feature type="domain" description="ABC transmembrane type-1" evidence="8">
    <location>
        <begin position="75"/>
        <end position="264"/>
    </location>
</feature>
<comment type="subcellular location">
    <subcellularLocation>
        <location evidence="1 7">Cell membrane</location>
        <topology evidence="1 7">Multi-pass membrane protein</topology>
    </subcellularLocation>
</comment>
<feature type="transmembrane region" description="Helical" evidence="7">
    <location>
        <begin position="241"/>
        <end position="263"/>
    </location>
</feature>
<gene>
    <name evidence="9" type="ORF">SAMN04488554_0436</name>
</gene>
<feature type="transmembrane region" description="Helical" evidence="7">
    <location>
        <begin position="110"/>
        <end position="131"/>
    </location>
</feature>
<dbReference type="PANTHER" id="PTHR43744">
    <property type="entry name" value="ABC TRANSPORTER PERMEASE PROTEIN MG189-RELATED-RELATED"/>
    <property type="match status" value="1"/>
</dbReference>
<dbReference type="InterPro" id="IPR000515">
    <property type="entry name" value="MetI-like"/>
</dbReference>
<keyword evidence="10" id="KW-1185">Reference proteome</keyword>
<organism evidence="9 10">
    <name type="scientific">Ruania alba</name>
    <dbReference type="NCBI Taxonomy" id="648782"/>
    <lineage>
        <taxon>Bacteria</taxon>
        <taxon>Bacillati</taxon>
        <taxon>Actinomycetota</taxon>
        <taxon>Actinomycetes</taxon>
        <taxon>Micrococcales</taxon>
        <taxon>Ruaniaceae</taxon>
        <taxon>Ruania</taxon>
    </lineage>
</organism>